<dbReference type="GO" id="GO:0005975">
    <property type="term" value="P:carbohydrate metabolic process"/>
    <property type="evidence" value="ECO:0007669"/>
    <property type="project" value="InterPro"/>
</dbReference>
<dbReference type="PANTHER" id="PTHR48050">
    <property type="entry name" value="STEROL 3-BETA-GLUCOSYLTRANSFERASE"/>
    <property type="match status" value="1"/>
</dbReference>
<dbReference type="InterPro" id="IPR002213">
    <property type="entry name" value="UDP_glucos_trans"/>
</dbReference>
<dbReference type="FunFam" id="3.40.50.2000:FF:000009">
    <property type="entry name" value="Sterol 3-beta-glucosyltransferase UGT80A2"/>
    <property type="match status" value="1"/>
</dbReference>
<feature type="compositionally biased region" description="Low complexity" evidence="2">
    <location>
        <begin position="47"/>
        <end position="57"/>
    </location>
</feature>
<organism evidence="5 6">
    <name type="scientific">Dactylonectria estremocensis</name>
    <dbReference type="NCBI Taxonomy" id="1079267"/>
    <lineage>
        <taxon>Eukaryota</taxon>
        <taxon>Fungi</taxon>
        <taxon>Dikarya</taxon>
        <taxon>Ascomycota</taxon>
        <taxon>Pezizomycotina</taxon>
        <taxon>Sordariomycetes</taxon>
        <taxon>Hypocreomycetidae</taxon>
        <taxon>Hypocreales</taxon>
        <taxon>Nectriaceae</taxon>
        <taxon>Dactylonectria</taxon>
    </lineage>
</organism>
<evidence type="ECO:0000313" key="6">
    <source>
        <dbReference type="Proteomes" id="UP000717696"/>
    </source>
</evidence>
<feature type="domain" description="Erythromycin biosynthesis protein CIII-like C-terminal" evidence="4">
    <location>
        <begin position="428"/>
        <end position="532"/>
    </location>
</feature>
<dbReference type="CDD" id="cd03784">
    <property type="entry name" value="GT1_Gtf-like"/>
    <property type="match status" value="1"/>
</dbReference>
<dbReference type="InterPro" id="IPR050426">
    <property type="entry name" value="Glycosyltransferase_28"/>
</dbReference>
<dbReference type="FunFam" id="3.40.50.2000:FF:000100">
    <property type="entry name" value="Glycosyltransferase family 1 protein"/>
    <property type="match status" value="1"/>
</dbReference>
<dbReference type="Proteomes" id="UP000717696">
    <property type="component" value="Unassembled WGS sequence"/>
</dbReference>
<evidence type="ECO:0000256" key="1">
    <source>
        <dbReference type="ARBA" id="ARBA00022679"/>
    </source>
</evidence>
<evidence type="ECO:0000256" key="2">
    <source>
        <dbReference type="SAM" id="MobiDB-lite"/>
    </source>
</evidence>
<evidence type="ECO:0000313" key="5">
    <source>
        <dbReference type="EMBL" id="KAH7142742.1"/>
    </source>
</evidence>
<dbReference type="InterPro" id="IPR004276">
    <property type="entry name" value="GlycoTrans_28_N"/>
</dbReference>
<protein>
    <submittedName>
        <fullName evidence="5">UDP-glucose,sterol transferase</fullName>
    </submittedName>
</protein>
<dbReference type="SUPFAM" id="SSF53756">
    <property type="entry name" value="UDP-Glycosyltransferase/glycogen phosphorylase"/>
    <property type="match status" value="1"/>
</dbReference>
<feature type="compositionally biased region" description="Basic and acidic residues" evidence="2">
    <location>
        <begin position="665"/>
        <end position="676"/>
    </location>
</feature>
<dbReference type="AlphaFoldDB" id="A0A9P9ERU4"/>
<reference evidence="5" key="1">
    <citation type="journal article" date="2021" name="Nat. Commun.">
        <title>Genetic determinants of endophytism in the Arabidopsis root mycobiome.</title>
        <authorList>
            <person name="Mesny F."/>
            <person name="Miyauchi S."/>
            <person name="Thiergart T."/>
            <person name="Pickel B."/>
            <person name="Atanasova L."/>
            <person name="Karlsson M."/>
            <person name="Huettel B."/>
            <person name="Barry K.W."/>
            <person name="Haridas S."/>
            <person name="Chen C."/>
            <person name="Bauer D."/>
            <person name="Andreopoulos W."/>
            <person name="Pangilinan J."/>
            <person name="LaButti K."/>
            <person name="Riley R."/>
            <person name="Lipzen A."/>
            <person name="Clum A."/>
            <person name="Drula E."/>
            <person name="Henrissat B."/>
            <person name="Kohler A."/>
            <person name="Grigoriev I.V."/>
            <person name="Martin F.M."/>
            <person name="Hacquard S."/>
        </authorList>
    </citation>
    <scope>NUCLEOTIDE SEQUENCE</scope>
    <source>
        <strain evidence="5">MPI-CAGE-AT-0021</strain>
    </source>
</reference>
<evidence type="ECO:0000259" key="4">
    <source>
        <dbReference type="Pfam" id="PF06722"/>
    </source>
</evidence>
<keyword evidence="1 5" id="KW-0808">Transferase</keyword>
<dbReference type="Pfam" id="PF06722">
    <property type="entry name" value="EryCIII-like_C"/>
    <property type="match status" value="1"/>
</dbReference>
<proteinExistence type="predicted"/>
<feature type="compositionally biased region" description="Polar residues" evidence="2">
    <location>
        <begin position="19"/>
        <end position="39"/>
    </location>
</feature>
<accession>A0A9P9ERU4</accession>
<keyword evidence="6" id="KW-1185">Reference proteome</keyword>
<name>A0A9P9ERU4_9HYPO</name>
<dbReference type="InterPro" id="IPR010610">
    <property type="entry name" value="EryCIII-like_C"/>
</dbReference>
<dbReference type="Gene3D" id="3.40.50.2000">
    <property type="entry name" value="Glycogen Phosphorylase B"/>
    <property type="match status" value="2"/>
</dbReference>
<gene>
    <name evidence="5" type="ORF">B0J13DRAFT_585454</name>
</gene>
<dbReference type="EMBL" id="JAGMUU010000011">
    <property type="protein sequence ID" value="KAH7142742.1"/>
    <property type="molecule type" value="Genomic_DNA"/>
</dbReference>
<feature type="domain" description="Glycosyltransferase family 28 N-terminal" evidence="3">
    <location>
        <begin position="126"/>
        <end position="274"/>
    </location>
</feature>
<sequence length="870" mass="94090">MAHNKRRTQRFELPGDETISLNSPPSYHSLRTASSTGNLAGSAAELPSHPKTHSSSPPHLPELIGSEAEVKESGRIDIDFDSKLVRRLSVLYSKRTAQYPEKPSDKPPNPPVGDFSGASWAIKLNIVLQVVGSRGDVQPFIALGNELQRFGHRVRLATHDTFEQFVRSSGLEFYPIGGNPADLMAYMVKNPGLLPSMKSLAAGEIQKKRYMVSNMLDGLWESCIKPDISTGDPFVADAIIANPPSFAHIHCAQALGIPVHLMFTMPWSSTSAFPHPLANLKNVGEDAVMANYISYGIVEWMTWQGLGDIINKWRRSIDLEEIAMFDGPMLAETLKVPFTYCWSPALVPKPADWPPYIDVCGFFFRNPPAYDPPANLNNFLTFGSRPVYIGFGSIVLDDPNAMVTTILDAVRSAGVRAIISKGWSHLAGSTDQNIYWVGDCPHEWLFQHVAAVVHHGGAGTTACGLRNGRPTTIVPFFGDQPFWGSMVATAGAGPPPIPYTELTSSNLADAIRYCLSDQAQSAAADIASRMSSESGVQAAARSFHSQLPLERMRCDLIPEQPATWTYTKAKRQIKLSKLAAEIISAKSLVEPKHLKLYETNPILIETTRWDPITGGSSAVMATAVELAGSITGMVTKPVEEYNDERRRRARGLKLTGSNSSLAKSDTNRGKDLHEQPAIDYGNPEFSGEDSMALTRESKEKQHHFLASKVATASLKSIGGFAPAAIKGLMVDFPLAITEGMKSVPGHYGGNVRDHGPVTGVKSGATVAGKTFVWGMLDGISDVVVQPYKGAKEEGAVGVAKGFGKGAMNLVTKTGAGMFGLVAYPGAGIAKSLRAATHRGTRKMIAQTRHDEGRWMVKTGSAINVDRDKSA</sequence>
<dbReference type="OrthoDB" id="5835829at2759"/>
<feature type="region of interest" description="Disordered" evidence="2">
    <location>
        <begin position="1"/>
        <end position="62"/>
    </location>
</feature>
<dbReference type="PANTHER" id="PTHR48050:SF27">
    <property type="entry name" value="GLUCOSYLTRANSFERASE, PUTATIVE (AFU_ORTHOLOGUE AFUA_7G04880)-RELATED"/>
    <property type="match status" value="1"/>
</dbReference>
<feature type="region of interest" description="Disordered" evidence="2">
    <location>
        <begin position="656"/>
        <end position="685"/>
    </location>
</feature>
<comment type="caution">
    <text evidence="5">The sequence shown here is derived from an EMBL/GenBank/DDBJ whole genome shotgun (WGS) entry which is preliminary data.</text>
</comment>
<dbReference type="GO" id="GO:0016906">
    <property type="term" value="F:sterol 3-beta-glucosyltransferase activity"/>
    <property type="evidence" value="ECO:0007669"/>
    <property type="project" value="UniProtKB-ARBA"/>
</dbReference>
<evidence type="ECO:0000259" key="3">
    <source>
        <dbReference type="Pfam" id="PF03033"/>
    </source>
</evidence>
<dbReference type="Pfam" id="PF03033">
    <property type="entry name" value="Glyco_transf_28"/>
    <property type="match status" value="1"/>
</dbReference>